<organism evidence="2 3">
    <name type="scientific">Austropuccinia psidii MF-1</name>
    <dbReference type="NCBI Taxonomy" id="1389203"/>
    <lineage>
        <taxon>Eukaryota</taxon>
        <taxon>Fungi</taxon>
        <taxon>Dikarya</taxon>
        <taxon>Basidiomycota</taxon>
        <taxon>Pucciniomycotina</taxon>
        <taxon>Pucciniomycetes</taxon>
        <taxon>Pucciniales</taxon>
        <taxon>Sphaerophragmiaceae</taxon>
        <taxon>Austropuccinia</taxon>
    </lineage>
</organism>
<feature type="compositionally biased region" description="Basic and acidic residues" evidence="1">
    <location>
        <begin position="142"/>
        <end position="152"/>
    </location>
</feature>
<evidence type="ECO:0000313" key="3">
    <source>
        <dbReference type="Proteomes" id="UP000765509"/>
    </source>
</evidence>
<dbReference type="Proteomes" id="UP000765509">
    <property type="component" value="Unassembled WGS sequence"/>
</dbReference>
<comment type="caution">
    <text evidence="2">The sequence shown here is derived from an EMBL/GenBank/DDBJ whole genome shotgun (WGS) entry which is preliminary data.</text>
</comment>
<reference evidence="2" key="1">
    <citation type="submission" date="2021-03" db="EMBL/GenBank/DDBJ databases">
        <title>Draft genome sequence of rust myrtle Austropuccinia psidii MF-1, a brazilian biotype.</title>
        <authorList>
            <person name="Quecine M.C."/>
            <person name="Pachon D.M.R."/>
            <person name="Bonatelli M.L."/>
            <person name="Correr F.H."/>
            <person name="Franceschini L.M."/>
            <person name="Leite T.F."/>
            <person name="Margarido G.R.A."/>
            <person name="Almeida C.A."/>
            <person name="Ferrarezi J.A."/>
            <person name="Labate C.A."/>
        </authorList>
    </citation>
    <scope>NUCLEOTIDE SEQUENCE</scope>
    <source>
        <strain evidence="2">MF-1</strain>
    </source>
</reference>
<evidence type="ECO:0000313" key="2">
    <source>
        <dbReference type="EMBL" id="MBW0467691.1"/>
    </source>
</evidence>
<name>A0A9Q3BMR5_9BASI</name>
<evidence type="ECO:0000256" key="1">
    <source>
        <dbReference type="SAM" id="MobiDB-lite"/>
    </source>
</evidence>
<protein>
    <submittedName>
        <fullName evidence="2">Uncharacterized protein</fullName>
    </submittedName>
</protein>
<keyword evidence="3" id="KW-1185">Reference proteome</keyword>
<feature type="region of interest" description="Disordered" evidence="1">
    <location>
        <begin position="132"/>
        <end position="152"/>
    </location>
</feature>
<accession>A0A9Q3BMR5</accession>
<gene>
    <name evidence="2" type="ORF">O181_007406</name>
</gene>
<dbReference type="AlphaFoldDB" id="A0A9Q3BMR5"/>
<proteinExistence type="predicted"/>
<dbReference type="EMBL" id="AVOT02001650">
    <property type="protein sequence ID" value="MBW0467691.1"/>
    <property type="molecule type" value="Genomic_DNA"/>
</dbReference>
<sequence length="152" mass="17146">MGWQISPLRGMELCASSEIGKWSIDKVKSSKRKKAEETETQSSTRMKKIFLGTNSIPFSAIFDAKNELNIIAWKIAMIAELNISPYTVKSPDNSLKPIGQIKSLEVTSFNKENMYRDFLVFDNFNQIVVQENPSISSSSKESIPHAPDRKSK</sequence>